<protein>
    <recommendedName>
        <fullName evidence="6">Capsid protein</fullName>
    </recommendedName>
</protein>
<reference evidence="7" key="1">
    <citation type="journal article" date="2019" name="Sci. Rep.">
        <title>Viral metagenomics revealed novel betatorquevirus species in pediatric inpatients with encephalitis/meningoencephalitis from Ghana.</title>
        <authorList>
            <person name="Eibach D."/>
            <person name="Hogan B."/>
            <person name="Sarpong N."/>
            <person name="Winter D."/>
            <person name="Struck N.S."/>
            <person name="Adu-Sarkodie Y."/>
            <person name="Owusu-Dabo E."/>
            <person name="Schmidt-Chanasit J."/>
            <person name="May J."/>
            <person name="Cadar D."/>
        </authorList>
    </citation>
    <scope>NUCLEOTIDE SEQUENCE</scope>
    <source>
        <strain evidence="7">BNI-700835-G2-SER0</strain>
    </source>
</reference>
<dbReference type="Pfam" id="PF02956">
    <property type="entry name" value="TT_ORF1"/>
    <property type="match status" value="1"/>
</dbReference>
<keyword evidence="3 6" id="KW-1140">T=1 icosahedral capsid protein</keyword>
<evidence type="ECO:0000313" key="7">
    <source>
        <dbReference type="EMBL" id="AZK35852.1"/>
    </source>
</evidence>
<evidence type="ECO:0000256" key="2">
    <source>
        <dbReference type="ARBA" id="ARBA00006131"/>
    </source>
</evidence>
<name>A0A3S8RKB4_9VIRU</name>
<keyword evidence="5 6" id="KW-0946">Virion</keyword>
<evidence type="ECO:0000256" key="3">
    <source>
        <dbReference type="ARBA" id="ARBA00022431"/>
    </source>
</evidence>
<accession>A0A3S8RKB4</accession>
<dbReference type="EMBL" id="MH017556">
    <property type="protein sequence ID" value="AZK35852.1"/>
    <property type="molecule type" value="Genomic_DNA"/>
</dbReference>
<sequence>MVWYPAYNYYRGWRRNRFRRWRFRRPLRWRRRRRHRVRRIKRKKTSIPIRQWQPNSIRKCHIKGLECLLLFNESRLAFNSTMYKESIVPPGFPGGGGFSVMKFTLQNLYDMHKHCYNWWTSSNQDLPLCRYLGCKIRCYRSELIDYIIKFDTNLPATSNKLTYPSTQPSMMMMSSHKYLIPSRKTNKNRKPYKTIRIRPPAKLQNKWYFQKELQSLPLLVIHTAAASFTQYYINTLNENNNITINSINTTMITNRDFRQTIWPFKQFATTAHYFYEYTEAEPTNNNFLCKHLVPLTNIRQFTQGSTFAEAKATYCDNFQKFTGNPFVLEHRNTHGNYYYSTTGPATFTSKWKALNKEDAKTNEIQDNNTTMALTKVIEPLIEKYRYNPFKDTGKSTEMYLLKCDESTLDPNTSWNPPPNPDIILTGFPLWLNIWGYLDFQIRLEAYSSIMTNTLLVIKTDALTPKPKHPIVLIDSDYLNNRSPFEESVNDLDKNRWYPQTQYQTQQINKIAQTGPGTPKLYKKTSDQITIEYDFYFKWGGDPARMITVNNPSKQIIYPMPSDEHATTSLQNPAQAIDTTLYSFDQRHDSITNTALQRLQRDWDITNILSSITETTGTVPEVQGALQKTQTQETTEKEKEALLLQLLNQQHKQQQLRHGIFQLMKQLDT</sequence>
<dbReference type="GO" id="GO:0039615">
    <property type="term" value="C:T=1 icosahedral viral capsid"/>
    <property type="evidence" value="ECO:0007669"/>
    <property type="project" value="UniProtKB-UniRule"/>
</dbReference>
<proteinExistence type="inferred from homology"/>
<comment type="similarity">
    <text evidence="2 6">Belongs to the anelloviridae capsid protein family.</text>
</comment>
<evidence type="ECO:0000256" key="1">
    <source>
        <dbReference type="ARBA" id="ARBA00004328"/>
    </source>
</evidence>
<organism evidence="7">
    <name type="scientific">Torque teno mini virus 10</name>
    <dbReference type="NCBI Taxonomy" id="2065036"/>
    <lineage>
        <taxon>Viruses</taxon>
        <taxon>Monodnaviria</taxon>
        <taxon>Shotokuvirae</taxon>
        <taxon>Commensaviricota</taxon>
        <taxon>Cardeaviricetes</taxon>
        <taxon>Sanitavirales</taxon>
        <taxon>Anelloviridae</taxon>
        <taxon>Betatorquevirus</taxon>
        <taxon>Betatorquevirus homini10</taxon>
    </lineage>
</organism>
<comment type="subcellular location">
    <subcellularLocation>
        <location evidence="1 6">Virion</location>
    </subcellularLocation>
</comment>
<comment type="function">
    <text evidence="6">Self-assembles to form an icosahedral capsid.</text>
</comment>
<dbReference type="InterPro" id="IPR004219">
    <property type="entry name" value="TTvirus_Unk"/>
</dbReference>
<evidence type="ECO:0000256" key="5">
    <source>
        <dbReference type="ARBA" id="ARBA00022844"/>
    </source>
</evidence>
<evidence type="ECO:0000256" key="6">
    <source>
        <dbReference type="RuleBase" id="RU361230"/>
    </source>
</evidence>
<gene>
    <name evidence="7" type="primary">ORF1</name>
</gene>
<evidence type="ECO:0000256" key="4">
    <source>
        <dbReference type="ARBA" id="ARBA00022561"/>
    </source>
</evidence>
<keyword evidence="4 6" id="KW-0167">Capsid protein</keyword>